<sequence>MTSISVSEQQVASSNNVLVTSDATVASFSVWSEASHEDGSDASPVFAKKTGSQDRDEHSAAHSSIRKSTRLSIVQAVETTSSRSEKVLEELTINKLNIQSLGLVGRDDEKSILKNCYQRLCNANGDQTPSAPPCSQEASAIIVPNELVFVQGYSGIGKSALARTIQTEIEESSNAVYVEGKYEFTSTDEPYSGISQAFGKLCNKFKDCPAETRDKISSAVAENMREEAFMLMSMIPEISVFLDLDDANSIWIYGSSPGREHERWKYAFRTFTRILGSHFAPIIIMLDDLQWADVSSLDIMDYLMSDVQNPYPLMIIGCYRSNEVDENSILYNRIQTLRCKHQNGIVKLTDIKLENCSIDSINKIIMSMMGIDDDSMTRDLADVCFKRTLGNPFFLIEFMRALQAEGLVVFNIIMMKWVWDVKEIENSTMSAANVVDLLKGRMQKLPNDVQLLLQYAACLGSSFSIAILKNIWSQHACIKLIRATDDIEDMLRQIEKVKLVEPCALDELRWVHDKVQEAALSLSDLVTPPFQCALGIFLYQGLEKEQLEQQLFDVADLVNKGNPTERLDVAVLNLRAAKKARKMAALFSAAQYIKYAIEQLPNDKWKLHRVLALQLYSIGAEMEYALGNIPTAEEYIGIILDRDEFTPMETLPLKKMKAQILATAHLRWNEACDFGLVILKDLGYNFVWKASLIPIQMLMAIKKIAKRVKKISVKDVEKMGFVEDKKQLAAVDILKLMKHLTYSANTLPLCFLCVCKVIEITLDHGISLCSADCFATFGGILMFLFKDHKAASHICDLAFALQRRSGRRHIADTIHSAWAFVLVQTKPLHEGLNLTLKGYTQGLRDGDPLDSTNCLINRFVLLPYMMGRSLESIIEQFPKIAPQLEESGITNNILTLKVWWQMMLNLQLPPIETSKKLEGEKFRQSEEKAESNMYIGNVNLAIGELLLFFGEHEERAKRLLGEEKGKTYSELVQGYPPHGIETFHRGITWYAMARKTGNRKYKSRATEVRKEITKWVKKGNPNAKDYDVFLRAEQAVLDKKYKKANDLYKQAIVHAARIGHLSHVALYNERFAEYQLEVLGDVDDCKYRMEEAIRYYTEWGATGKANQLRQSLSSITDLFWLM</sequence>
<dbReference type="PANTHER" id="PTHR43642:SF1">
    <property type="entry name" value="HYBRID SIGNAL TRANSDUCTION HISTIDINE KINASE G"/>
    <property type="match status" value="1"/>
</dbReference>
<dbReference type="InterPro" id="IPR053159">
    <property type="entry name" value="Hybrid_Histidine_Kinase"/>
</dbReference>
<dbReference type="InterPro" id="IPR041664">
    <property type="entry name" value="AAA_16"/>
</dbReference>
<keyword evidence="4" id="KW-1185">Reference proteome</keyword>
<dbReference type="Proteomes" id="UP001295423">
    <property type="component" value="Unassembled WGS sequence"/>
</dbReference>
<dbReference type="PANTHER" id="PTHR43642">
    <property type="entry name" value="HYBRID SIGNAL TRANSDUCTION HISTIDINE KINASE G"/>
    <property type="match status" value="1"/>
</dbReference>
<protein>
    <recommendedName>
        <fullName evidence="2">Orc1-like AAA ATPase domain-containing protein</fullName>
    </recommendedName>
</protein>
<comment type="caution">
    <text evidence="3">The sequence shown here is derived from an EMBL/GenBank/DDBJ whole genome shotgun (WGS) entry which is preliminary data.</text>
</comment>
<feature type="compositionally biased region" description="Basic and acidic residues" evidence="1">
    <location>
        <begin position="51"/>
        <end position="60"/>
    </location>
</feature>
<dbReference type="AlphaFoldDB" id="A0AAD2JLE1"/>
<organism evidence="3 4">
    <name type="scientific">Cylindrotheca closterium</name>
    <dbReference type="NCBI Taxonomy" id="2856"/>
    <lineage>
        <taxon>Eukaryota</taxon>
        <taxon>Sar</taxon>
        <taxon>Stramenopiles</taxon>
        <taxon>Ochrophyta</taxon>
        <taxon>Bacillariophyta</taxon>
        <taxon>Bacillariophyceae</taxon>
        <taxon>Bacillariophycidae</taxon>
        <taxon>Bacillariales</taxon>
        <taxon>Bacillariaceae</taxon>
        <taxon>Cylindrotheca</taxon>
    </lineage>
</organism>
<proteinExistence type="predicted"/>
<reference evidence="3" key="1">
    <citation type="submission" date="2023-08" db="EMBL/GenBank/DDBJ databases">
        <authorList>
            <person name="Audoor S."/>
            <person name="Bilcke G."/>
        </authorList>
    </citation>
    <scope>NUCLEOTIDE SEQUENCE</scope>
</reference>
<dbReference type="SUPFAM" id="SSF52540">
    <property type="entry name" value="P-loop containing nucleoside triphosphate hydrolases"/>
    <property type="match status" value="1"/>
</dbReference>
<dbReference type="Pfam" id="PF13191">
    <property type="entry name" value="AAA_16"/>
    <property type="match status" value="1"/>
</dbReference>
<feature type="domain" description="Orc1-like AAA ATPase" evidence="2">
    <location>
        <begin position="146"/>
        <end position="316"/>
    </location>
</feature>
<evidence type="ECO:0000256" key="1">
    <source>
        <dbReference type="SAM" id="MobiDB-lite"/>
    </source>
</evidence>
<evidence type="ECO:0000313" key="3">
    <source>
        <dbReference type="EMBL" id="CAJ1961245.1"/>
    </source>
</evidence>
<name>A0AAD2JLE1_9STRA</name>
<gene>
    <name evidence="3" type="ORF">CYCCA115_LOCUS19101</name>
</gene>
<accession>A0AAD2JLE1</accession>
<evidence type="ECO:0000259" key="2">
    <source>
        <dbReference type="Pfam" id="PF13191"/>
    </source>
</evidence>
<dbReference type="Gene3D" id="3.40.50.300">
    <property type="entry name" value="P-loop containing nucleotide triphosphate hydrolases"/>
    <property type="match status" value="1"/>
</dbReference>
<dbReference type="InterPro" id="IPR027417">
    <property type="entry name" value="P-loop_NTPase"/>
</dbReference>
<evidence type="ECO:0000313" key="4">
    <source>
        <dbReference type="Proteomes" id="UP001295423"/>
    </source>
</evidence>
<dbReference type="EMBL" id="CAKOGP040002091">
    <property type="protein sequence ID" value="CAJ1961245.1"/>
    <property type="molecule type" value="Genomic_DNA"/>
</dbReference>
<feature type="region of interest" description="Disordered" evidence="1">
    <location>
        <begin position="35"/>
        <end position="66"/>
    </location>
</feature>